<organism evidence="8 9">
    <name type="scientific">Simplicispira suum</name>
    <dbReference type="NCBI Taxonomy" id="2109915"/>
    <lineage>
        <taxon>Bacteria</taxon>
        <taxon>Pseudomonadati</taxon>
        <taxon>Pseudomonadota</taxon>
        <taxon>Betaproteobacteria</taxon>
        <taxon>Burkholderiales</taxon>
        <taxon>Comamonadaceae</taxon>
        <taxon>Simplicispira</taxon>
    </lineage>
</organism>
<dbReference type="UniPathway" id="UPA00286"/>
<dbReference type="InterPro" id="IPR031811">
    <property type="entry name" value="ALGX/ALGJ_SGNH-like"/>
</dbReference>
<keyword evidence="5" id="KW-0574">Periplasm</keyword>
<dbReference type="Pfam" id="PF16822">
    <property type="entry name" value="ALGX"/>
    <property type="match status" value="1"/>
</dbReference>
<proteinExistence type="predicted"/>
<dbReference type="EMBL" id="CP027669">
    <property type="protein sequence ID" value="AVO41819.1"/>
    <property type="molecule type" value="Genomic_DNA"/>
</dbReference>
<evidence type="ECO:0000256" key="3">
    <source>
        <dbReference type="ARBA" id="ARBA00022679"/>
    </source>
</evidence>
<dbReference type="RefSeq" id="WP_106446796.1">
    <property type="nucleotide sequence ID" value="NZ_CP027669.1"/>
</dbReference>
<name>A0A2S0N0Z9_9BURK</name>
<accession>A0A2S0N0Z9</accession>
<evidence type="ECO:0000256" key="6">
    <source>
        <dbReference type="ARBA" id="ARBA00022841"/>
    </source>
</evidence>
<keyword evidence="9" id="KW-1185">Reference proteome</keyword>
<evidence type="ECO:0000256" key="4">
    <source>
        <dbReference type="ARBA" id="ARBA00022729"/>
    </source>
</evidence>
<dbReference type="GO" id="GO:0016740">
    <property type="term" value="F:transferase activity"/>
    <property type="evidence" value="ECO:0007669"/>
    <property type="project" value="UniProtKB-KW"/>
</dbReference>
<evidence type="ECO:0000313" key="8">
    <source>
        <dbReference type="EMBL" id="AVO41819.1"/>
    </source>
</evidence>
<dbReference type="GO" id="GO:0042121">
    <property type="term" value="P:alginic acid biosynthetic process"/>
    <property type="evidence" value="ECO:0007669"/>
    <property type="project" value="UniProtKB-UniPathway"/>
</dbReference>
<keyword evidence="4" id="KW-0732">Signal</keyword>
<dbReference type="CDD" id="cd14444">
    <property type="entry name" value="AlgX_N_like_1"/>
    <property type="match status" value="1"/>
</dbReference>
<dbReference type="Proteomes" id="UP000239326">
    <property type="component" value="Chromosome"/>
</dbReference>
<keyword evidence="3" id="KW-0808">Transferase</keyword>
<reference evidence="8 9" key="1">
    <citation type="submission" date="2018-03" db="EMBL/GenBank/DDBJ databases">
        <title>Genome sequencing of Simplicispira sp.</title>
        <authorList>
            <person name="Kim S.-J."/>
            <person name="Heo J."/>
            <person name="Kwon S.-W."/>
        </authorList>
    </citation>
    <scope>NUCLEOTIDE SEQUENCE [LARGE SCALE GENOMIC DNA]</scope>
    <source>
        <strain evidence="8 9">SC1-8</strain>
    </source>
</reference>
<evidence type="ECO:0000256" key="1">
    <source>
        <dbReference type="ARBA" id="ARBA00004418"/>
    </source>
</evidence>
<evidence type="ECO:0000256" key="2">
    <source>
        <dbReference type="ARBA" id="ARBA00005182"/>
    </source>
</evidence>
<dbReference type="OrthoDB" id="8717445at2"/>
<keyword evidence="8" id="KW-0131">Cell cycle</keyword>
<protein>
    <submittedName>
        <fullName evidence="8">Cell division protein FtsQ</fullName>
    </submittedName>
</protein>
<feature type="domain" description="AlgX/AlgJ SGNH hydrolase-like" evidence="7">
    <location>
        <begin position="94"/>
        <end position="350"/>
    </location>
</feature>
<dbReference type="GO" id="GO:0051301">
    <property type="term" value="P:cell division"/>
    <property type="evidence" value="ECO:0007669"/>
    <property type="project" value="UniProtKB-KW"/>
</dbReference>
<dbReference type="KEGG" id="simp:C6571_11470"/>
<evidence type="ECO:0000259" key="7">
    <source>
        <dbReference type="Pfam" id="PF16822"/>
    </source>
</evidence>
<comment type="subcellular location">
    <subcellularLocation>
        <location evidence="1">Periplasm</location>
    </subcellularLocation>
</comment>
<keyword evidence="8" id="KW-0132">Cell division</keyword>
<keyword evidence="6" id="KW-0016">Alginate biosynthesis</keyword>
<dbReference type="AlphaFoldDB" id="A0A2S0N0Z9"/>
<gene>
    <name evidence="8" type="ORF">C6571_11470</name>
</gene>
<evidence type="ECO:0000256" key="5">
    <source>
        <dbReference type="ARBA" id="ARBA00022764"/>
    </source>
</evidence>
<evidence type="ECO:0000313" key="9">
    <source>
        <dbReference type="Proteomes" id="UP000239326"/>
    </source>
</evidence>
<dbReference type="GO" id="GO:0042597">
    <property type="term" value="C:periplasmic space"/>
    <property type="evidence" value="ECO:0007669"/>
    <property type="project" value="UniProtKB-SubCell"/>
</dbReference>
<comment type="pathway">
    <text evidence="2">Glycan biosynthesis; alginate biosynthesis.</text>
</comment>
<sequence length="369" mass="39739">MPAPLPPPGESDPSGHRRIAIVVALALAAGCAWGVLRLSQLGFAPSEWKPSTWVDGQAGKEVNQALGTLPGRTWTARASSALRYRLLGDLGEQVREGCPGWLFYRDGLRPAPGFSGAFEERLKLMRHWARQWQKTGIRLLVVTVPDKSRVEAAQLCGLRVAAPLPGRLDAWQGVLAGAGLSFVDLRPALDAVPQAFYRTDVHMTQEGAEAAAGSAAREALAILGGKGPQQFTSSRAPNAEPRMGDLIVLAGLEHVPRGWRPEIEQFVPEHIEPVRSGGLLDEGPSAQVLLLGDSNGLRSEFAERLGRRLGREVWNLSQDGGSFSAAMLAALGRLDAMPPSLKLVVWQFSELSLSLPLTRAEQLALDAIR</sequence>